<gene>
    <name evidence="6" type="ORF">ACHAWU_010191</name>
</gene>
<keyword evidence="3" id="KW-0560">Oxidoreductase</keyword>
<evidence type="ECO:0000256" key="3">
    <source>
        <dbReference type="ARBA" id="ARBA00023002"/>
    </source>
</evidence>
<feature type="domain" description="Intradiol ring-cleavage dioxygenases" evidence="5">
    <location>
        <begin position="12"/>
        <end position="95"/>
    </location>
</feature>
<evidence type="ECO:0000256" key="1">
    <source>
        <dbReference type="ARBA" id="ARBA00007825"/>
    </source>
</evidence>
<keyword evidence="7" id="KW-1185">Reference proteome</keyword>
<comment type="caution">
    <text evidence="6">The sequence shown here is derived from an EMBL/GenBank/DDBJ whole genome shotgun (WGS) entry which is preliminary data.</text>
</comment>
<evidence type="ECO:0000256" key="4">
    <source>
        <dbReference type="SAM" id="MobiDB-lite"/>
    </source>
</evidence>
<dbReference type="GO" id="GO:0051213">
    <property type="term" value="F:dioxygenase activity"/>
    <property type="evidence" value="ECO:0007669"/>
    <property type="project" value="UniProtKB-KW"/>
</dbReference>
<feature type="region of interest" description="Disordered" evidence="4">
    <location>
        <begin position="200"/>
        <end position="274"/>
    </location>
</feature>
<organism evidence="6 7">
    <name type="scientific">Discostella pseudostelligera</name>
    <dbReference type="NCBI Taxonomy" id="259834"/>
    <lineage>
        <taxon>Eukaryota</taxon>
        <taxon>Sar</taxon>
        <taxon>Stramenopiles</taxon>
        <taxon>Ochrophyta</taxon>
        <taxon>Bacillariophyta</taxon>
        <taxon>Coscinodiscophyceae</taxon>
        <taxon>Thalassiosirophycidae</taxon>
        <taxon>Stephanodiscales</taxon>
        <taxon>Stephanodiscaceae</taxon>
        <taxon>Discostella</taxon>
    </lineage>
</organism>
<dbReference type="Gene3D" id="2.60.130.10">
    <property type="entry name" value="Aromatic compound dioxygenase"/>
    <property type="match status" value="1"/>
</dbReference>
<keyword evidence="2" id="KW-0223">Dioxygenase</keyword>
<dbReference type="Pfam" id="PF00775">
    <property type="entry name" value="Dioxygenase_C"/>
    <property type="match status" value="1"/>
</dbReference>
<dbReference type="Proteomes" id="UP001530293">
    <property type="component" value="Unassembled WGS sequence"/>
</dbReference>
<proteinExistence type="inferred from homology"/>
<sequence>MSDTTTTVQSLPLLFHGTLLNTQGITIPNAKVQLWQTDLNGNYLFPDSTSAATNPQLSEHADIVSNFQYFGTDSTDENGHFEFLTYRPGIYTMRPYSHFHFMVWLDEDDPTMGDEPSLVTQFYFRDEAPPFPEVLQLDVTEVDSIRYNYGSYVNGTIVVEEGDGSATTLEASPTQPQGPFYPTTDFFSASNDLTRALTTTTDDASGEFPTTPFPTLEPLESPSPSAPGTSMAGGSPKTYSPTPVDTVQEGDADSTKYPTTPFPTTESYAPSTGYPVTSFPTEKTTSAESKAQTTAVPSLVASPTLKPVVAPGAVSNDGVASIWFGRYAAALPGKSVIDQSENIPESELYGTIRLSSNSFFSCISHA</sequence>
<evidence type="ECO:0000256" key="2">
    <source>
        <dbReference type="ARBA" id="ARBA00022964"/>
    </source>
</evidence>
<comment type="similarity">
    <text evidence="1">Belongs to the intradiol ring-cleavage dioxygenase family.</text>
</comment>
<dbReference type="InterPro" id="IPR015889">
    <property type="entry name" value="Intradiol_dOase_core"/>
</dbReference>
<evidence type="ECO:0000259" key="5">
    <source>
        <dbReference type="Pfam" id="PF00775"/>
    </source>
</evidence>
<name>A0ABD3MBW4_9STRA</name>
<feature type="compositionally biased region" description="Low complexity" evidence="4">
    <location>
        <begin position="200"/>
        <end position="223"/>
    </location>
</feature>
<dbReference type="SUPFAM" id="SSF49482">
    <property type="entry name" value="Aromatic compound dioxygenase"/>
    <property type="match status" value="1"/>
</dbReference>
<dbReference type="InterPro" id="IPR000627">
    <property type="entry name" value="Intradiol_dOase_C"/>
</dbReference>
<protein>
    <recommendedName>
        <fullName evidence="5">Intradiol ring-cleavage dioxygenases domain-containing protein</fullName>
    </recommendedName>
</protein>
<evidence type="ECO:0000313" key="7">
    <source>
        <dbReference type="Proteomes" id="UP001530293"/>
    </source>
</evidence>
<dbReference type="EMBL" id="JALLBG020000152">
    <property type="protein sequence ID" value="KAL3761278.1"/>
    <property type="molecule type" value="Genomic_DNA"/>
</dbReference>
<accession>A0ABD3MBW4</accession>
<reference evidence="6 7" key="1">
    <citation type="submission" date="2024-10" db="EMBL/GenBank/DDBJ databases">
        <title>Updated reference genomes for cyclostephanoid diatoms.</title>
        <authorList>
            <person name="Roberts W.R."/>
            <person name="Alverson A.J."/>
        </authorList>
    </citation>
    <scope>NUCLEOTIDE SEQUENCE [LARGE SCALE GENOMIC DNA]</scope>
    <source>
        <strain evidence="6 7">AJA232-27</strain>
    </source>
</reference>
<dbReference type="PANTHER" id="PTHR33711">
    <property type="entry name" value="DIOXYGENASE, PUTATIVE (AFU_ORTHOLOGUE AFUA_2G02910)-RELATED"/>
    <property type="match status" value="1"/>
</dbReference>
<feature type="compositionally biased region" description="Polar residues" evidence="4">
    <location>
        <begin position="256"/>
        <end position="274"/>
    </location>
</feature>
<dbReference type="PANTHER" id="PTHR33711:SF10">
    <property type="entry name" value="INTRADIOL RING-CLEAVAGE DIOXYGENASES DOMAIN-CONTAINING PROTEIN"/>
    <property type="match status" value="1"/>
</dbReference>
<evidence type="ECO:0000313" key="6">
    <source>
        <dbReference type="EMBL" id="KAL3761278.1"/>
    </source>
</evidence>
<dbReference type="AlphaFoldDB" id="A0ABD3MBW4"/>
<dbReference type="InterPro" id="IPR050770">
    <property type="entry name" value="Intradiol_RC_Dioxygenase"/>
</dbReference>